<dbReference type="Gene3D" id="1.20.120.580">
    <property type="entry name" value="bsu32300-like"/>
    <property type="match status" value="1"/>
</dbReference>
<evidence type="ECO:0000256" key="2">
    <source>
        <dbReference type="ARBA" id="ARBA00022722"/>
    </source>
</evidence>
<evidence type="ECO:0008006" key="7">
    <source>
        <dbReference type="Google" id="ProtNLM"/>
    </source>
</evidence>
<gene>
    <name evidence="5" type="ORF">TISLANDTSLP1_19760</name>
</gene>
<dbReference type="InterPro" id="IPR037038">
    <property type="entry name" value="HepT-like_sf"/>
</dbReference>
<proteinExistence type="inferred from homology"/>
<dbReference type="Proteomes" id="UP001144297">
    <property type="component" value="Unassembled WGS sequence"/>
</dbReference>
<keyword evidence="1" id="KW-1277">Toxin-antitoxin system</keyword>
<dbReference type="EMBL" id="BSDX01000001">
    <property type="protein sequence ID" value="GLI54283.1"/>
    <property type="molecule type" value="Genomic_DNA"/>
</dbReference>
<keyword evidence="3" id="KW-0378">Hydrolase</keyword>
<evidence type="ECO:0000256" key="1">
    <source>
        <dbReference type="ARBA" id="ARBA00022649"/>
    </source>
</evidence>
<protein>
    <recommendedName>
        <fullName evidence="7">DUF86 domain-containing protein</fullName>
    </recommendedName>
</protein>
<name>A0A9W6GHQ3_9BACT</name>
<dbReference type="Pfam" id="PF01934">
    <property type="entry name" value="HepT-like"/>
    <property type="match status" value="1"/>
</dbReference>
<accession>A0A9W6GHQ3</accession>
<reference evidence="5" key="1">
    <citation type="submission" date="2022-12" db="EMBL/GenBank/DDBJ databases">
        <title>Reference genome sequencing for broad-spectrum identification of bacterial and archaeal isolates by mass spectrometry.</title>
        <authorList>
            <person name="Sekiguchi Y."/>
            <person name="Tourlousse D.M."/>
        </authorList>
    </citation>
    <scope>NUCLEOTIDE SEQUENCE</scope>
    <source>
        <strain evidence="5">TSL-P1</strain>
    </source>
</reference>
<dbReference type="AlphaFoldDB" id="A0A9W6GHQ3"/>
<comment type="similarity">
    <text evidence="4">Belongs to the HepT RNase toxin family.</text>
</comment>
<evidence type="ECO:0000256" key="3">
    <source>
        <dbReference type="ARBA" id="ARBA00022801"/>
    </source>
</evidence>
<dbReference type="GO" id="GO:0110001">
    <property type="term" value="C:toxin-antitoxin complex"/>
    <property type="evidence" value="ECO:0007669"/>
    <property type="project" value="InterPro"/>
</dbReference>
<evidence type="ECO:0000256" key="4">
    <source>
        <dbReference type="ARBA" id="ARBA00024207"/>
    </source>
</evidence>
<keyword evidence="2" id="KW-0540">Nuclease</keyword>
<evidence type="ECO:0000313" key="5">
    <source>
        <dbReference type="EMBL" id="GLI54283.1"/>
    </source>
</evidence>
<dbReference type="InterPro" id="IPR008201">
    <property type="entry name" value="HepT-like"/>
</dbReference>
<comment type="caution">
    <text evidence="5">The sequence shown here is derived from an EMBL/GenBank/DDBJ whole genome shotgun (WGS) entry which is preliminary data.</text>
</comment>
<evidence type="ECO:0000313" key="6">
    <source>
        <dbReference type="Proteomes" id="UP001144297"/>
    </source>
</evidence>
<keyword evidence="6" id="KW-1185">Reference proteome</keyword>
<sequence length="134" mass="15879">MNQKANKLLSFLNETIDYFLKKYKSIDKNRYFADRDARAILDKTINDIILCIVDICEEILKINNRTIPDTYKDTVLACYEFIGDLALKLAPLTKHRNETIHQYLKMNWYNIQIVKSKLPEIQDFLKKTQNIFNS</sequence>
<dbReference type="GO" id="GO:0016787">
    <property type="term" value="F:hydrolase activity"/>
    <property type="evidence" value="ECO:0007669"/>
    <property type="project" value="UniProtKB-KW"/>
</dbReference>
<organism evidence="5 6">
    <name type="scientific">Thermodesulfovibrio yellowstonii</name>
    <dbReference type="NCBI Taxonomy" id="28262"/>
    <lineage>
        <taxon>Bacteria</taxon>
        <taxon>Pseudomonadati</taxon>
        <taxon>Nitrospirota</taxon>
        <taxon>Thermodesulfovibrionia</taxon>
        <taxon>Thermodesulfovibrionales</taxon>
        <taxon>Thermodesulfovibrionaceae</taxon>
        <taxon>Thermodesulfovibrio</taxon>
    </lineage>
</organism>
<dbReference type="GO" id="GO:0004540">
    <property type="term" value="F:RNA nuclease activity"/>
    <property type="evidence" value="ECO:0007669"/>
    <property type="project" value="InterPro"/>
</dbReference>